<keyword evidence="18" id="KW-1185">Reference proteome</keyword>
<evidence type="ECO:0000256" key="12">
    <source>
        <dbReference type="ARBA" id="ARBA00022840"/>
    </source>
</evidence>
<keyword evidence="17" id="KW-0548">Nucleotidyltransferase</keyword>
<dbReference type="PIRSF" id="PIRSF006135">
    <property type="entry name" value="CobU"/>
    <property type="match status" value="1"/>
</dbReference>
<feature type="binding site" evidence="16">
    <location>
        <position position="85"/>
    </location>
    <ligand>
        <name>GTP</name>
        <dbReference type="ChEBI" id="CHEBI:37565"/>
    </ligand>
</feature>
<evidence type="ECO:0000256" key="9">
    <source>
        <dbReference type="ARBA" id="ARBA00022679"/>
    </source>
</evidence>
<organism evidence="17 18">
    <name type="scientific">Jiella endophytica</name>
    <dbReference type="NCBI Taxonomy" id="2558362"/>
    <lineage>
        <taxon>Bacteria</taxon>
        <taxon>Pseudomonadati</taxon>
        <taxon>Pseudomonadota</taxon>
        <taxon>Alphaproteobacteria</taxon>
        <taxon>Hyphomicrobiales</taxon>
        <taxon>Aurantimonadaceae</taxon>
        <taxon>Jiella</taxon>
    </lineage>
</organism>
<name>A0A4Y8RSE3_9HYPH</name>
<evidence type="ECO:0000256" key="3">
    <source>
        <dbReference type="ARBA" id="ARBA00001522"/>
    </source>
</evidence>
<evidence type="ECO:0000256" key="4">
    <source>
        <dbReference type="ARBA" id="ARBA00003889"/>
    </source>
</evidence>
<keyword evidence="8 14" id="KW-0169">Cobalamin biosynthesis</keyword>
<feature type="binding site" evidence="16">
    <location>
        <position position="63"/>
    </location>
    <ligand>
        <name>GTP</name>
        <dbReference type="ChEBI" id="CHEBI:37565"/>
    </ligand>
</feature>
<evidence type="ECO:0000313" key="17">
    <source>
        <dbReference type="EMBL" id="TFF25637.1"/>
    </source>
</evidence>
<dbReference type="AlphaFoldDB" id="A0A4Y8RSE3"/>
<comment type="catalytic activity">
    <reaction evidence="2 14">
        <text>adenosylcob(III)inamide phosphate + GTP + H(+) = adenosylcob(III)inamide-GDP + diphosphate</text>
        <dbReference type="Rhea" id="RHEA:22712"/>
        <dbReference type="ChEBI" id="CHEBI:15378"/>
        <dbReference type="ChEBI" id="CHEBI:33019"/>
        <dbReference type="ChEBI" id="CHEBI:37565"/>
        <dbReference type="ChEBI" id="CHEBI:58502"/>
        <dbReference type="ChEBI" id="CHEBI:60487"/>
        <dbReference type="EC" id="2.7.7.62"/>
    </reaction>
</comment>
<evidence type="ECO:0000256" key="11">
    <source>
        <dbReference type="ARBA" id="ARBA00022777"/>
    </source>
</evidence>
<feature type="active site" description="GMP-histidine intermediate" evidence="15">
    <location>
        <position position="51"/>
    </location>
</feature>
<dbReference type="GO" id="GO:0009236">
    <property type="term" value="P:cobalamin biosynthetic process"/>
    <property type="evidence" value="ECO:0007669"/>
    <property type="project" value="UniProtKB-UniRule"/>
</dbReference>
<dbReference type="Pfam" id="PF02283">
    <property type="entry name" value="CobU"/>
    <property type="match status" value="1"/>
</dbReference>
<dbReference type="Proteomes" id="UP000298179">
    <property type="component" value="Unassembled WGS sequence"/>
</dbReference>
<evidence type="ECO:0000256" key="14">
    <source>
        <dbReference type="PIRNR" id="PIRNR006135"/>
    </source>
</evidence>
<dbReference type="EMBL" id="SOZD01000002">
    <property type="protein sequence ID" value="TFF25637.1"/>
    <property type="molecule type" value="Genomic_DNA"/>
</dbReference>
<dbReference type="GO" id="GO:0043752">
    <property type="term" value="F:adenosylcobinamide kinase activity"/>
    <property type="evidence" value="ECO:0007669"/>
    <property type="project" value="UniProtKB-EC"/>
</dbReference>
<evidence type="ECO:0000256" key="15">
    <source>
        <dbReference type="PIRSR" id="PIRSR006135-1"/>
    </source>
</evidence>
<keyword evidence="12 14" id="KW-0067">ATP-binding</keyword>
<dbReference type="Gene3D" id="3.40.50.300">
    <property type="entry name" value="P-loop containing nucleotide triphosphate hydrolases"/>
    <property type="match status" value="1"/>
</dbReference>
<sequence length="172" mass="18204">MADTITFVIGGARSGKTAFAEALVSRSGLSPVYVATGRAFDAEMDARIARHRADRGPTWQTLEAPLDLVGTLEREAKPGRMLLVDCLTLWVTNLMMDGREIDAEADALAACLGSGLAAPVVLVSNEVGLGIVPDNAMARAFRDHAGRLHQRIAAVASTVYFVVAGLPMKLKG</sequence>
<evidence type="ECO:0000256" key="5">
    <source>
        <dbReference type="ARBA" id="ARBA00004692"/>
    </source>
</evidence>
<gene>
    <name evidence="17" type="primary">cobU</name>
    <name evidence="17" type="ORF">E3C22_09870</name>
</gene>
<comment type="function">
    <text evidence="4 14">Catalyzes ATP-dependent phosphorylation of adenosylcobinamide and addition of GMP to adenosylcobinamide phosphate.</text>
</comment>
<comment type="pathway">
    <text evidence="5 14">Cofactor biosynthesis; adenosylcobalamin biosynthesis; adenosylcobalamin from cob(II)yrinate a,c-diamide: step 6/7.</text>
</comment>
<dbReference type="EC" id="2.7.1.156" evidence="14"/>
<keyword evidence="13 14" id="KW-0342">GTP-binding</keyword>
<evidence type="ECO:0000256" key="8">
    <source>
        <dbReference type="ARBA" id="ARBA00022573"/>
    </source>
</evidence>
<proteinExistence type="inferred from homology"/>
<comment type="caution">
    <text evidence="17">The sequence shown here is derived from an EMBL/GenBank/DDBJ whole genome shotgun (WGS) entry which is preliminary data.</text>
</comment>
<dbReference type="OrthoDB" id="9788370at2"/>
<evidence type="ECO:0000313" key="18">
    <source>
        <dbReference type="Proteomes" id="UP000298179"/>
    </source>
</evidence>
<evidence type="ECO:0000256" key="16">
    <source>
        <dbReference type="PIRSR" id="PIRSR006135-2"/>
    </source>
</evidence>
<protein>
    <recommendedName>
        <fullName evidence="14">Bifunctional adenosylcobalamin biosynthesis protein</fullName>
        <ecNumber evidence="14">2.7.1.156</ecNumber>
        <ecNumber evidence="14">2.7.7.62</ecNumber>
    </recommendedName>
</protein>
<comment type="similarity">
    <text evidence="7 14">Belongs to the CobU/CobP family.</text>
</comment>
<comment type="pathway">
    <text evidence="6 14">Cofactor biosynthesis; adenosylcobalamin biosynthesis; adenosylcobalamin from cob(II)yrinate a,c-diamide: step 5/7.</text>
</comment>
<feature type="binding site" evidence="16">
    <location>
        <begin position="52"/>
        <end position="55"/>
    </location>
    <ligand>
        <name>GTP</name>
        <dbReference type="ChEBI" id="CHEBI:37565"/>
    </ligand>
</feature>
<dbReference type="InterPro" id="IPR027417">
    <property type="entry name" value="P-loop_NTPase"/>
</dbReference>
<dbReference type="GO" id="GO:0005524">
    <property type="term" value="F:ATP binding"/>
    <property type="evidence" value="ECO:0007669"/>
    <property type="project" value="UniProtKB-UniRule"/>
</dbReference>
<evidence type="ECO:0000256" key="2">
    <source>
        <dbReference type="ARBA" id="ARBA00000711"/>
    </source>
</evidence>
<comment type="catalytic activity">
    <reaction evidence="3">
        <text>adenosylcob(III)inamide + GTP = adenosylcob(III)inamide phosphate + GDP + H(+)</text>
        <dbReference type="Rhea" id="RHEA:15765"/>
        <dbReference type="ChEBI" id="CHEBI:2480"/>
        <dbReference type="ChEBI" id="CHEBI:15378"/>
        <dbReference type="ChEBI" id="CHEBI:37565"/>
        <dbReference type="ChEBI" id="CHEBI:58189"/>
        <dbReference type="ChEBI" id="CHEBI:58502"/>
        <dbReference type="EC" id="2.7.1.156"/>
    </reaction>
</comment>
<dbReference type="PANTHER" id="PTHR34848:SF1">
    <property type="entry name" value="BIFUNCTIONAL ADENOSYLCOBALAMIN BIOSYNTHESIS PROTEIN COBU"/>
    <property type="match status" value="1"/>
</dbReference>
<dbReference type="PANTHER" id="PTHR34848">
    <property type="match status" value="1"/>
</dbReference>
<dbReference type="InterPro" id="IPR003203">
    <property type="entry name" value="CobU/CobP"/>
</dbReference>
<feature type="binding site" evidence="16">
    <location>
        <begin position="35"/>
        <end position="37"/>
    </location>
    <ligand>
        <name>GTP</name>
        <dbReference type="ChEBI" id="CHEBI:37565"/>
    </ligand>
</feature>
<evidence type="ECO:0000256" key="1">
    <source>
        <dbReference type="ARBA" id="ARBA00000312"/>
    </source>
</evidence>
<dbReference type="CDD" id="cd00544">
    <property type="entry name" value="CobU"/>
    <property type="match status" value="1"/>
</dbReference>
<keyword evidence="9 14" id="KW-0808">Transferase</keyword>
<dbReference type="GO" id="GO:0005525">
    <property type="term" value="F:GTP binding"/>
    <property type="evidence" value="ECO:0007669"/>
    <property type="project" value="UniProtKB-UniRule"/>
</dbReference>
<dbReference type="GO" id="GO:0008820">
    <property type="term" value="F:cobinamide phosphate guanylyltransferase activity"/>
    <property type="evidence" value="ECO:0007669"/>
    <property type="project" value="UniProtKB-UniRule"/>
</dbReference>
<evidence type="ECO:0000256" key="13">
    <source>
        <dbReference type="ARBA" id="ARBA00023134"/>
    </source>
</evidence>
<accession>A0A4Y8RSE3</accession>
<keyword evidence="11 14" id="KW-0418">Kinase</keyword>
<evidence type="ECO:0000256" key="10">
    <source>
        <dbReference type="ARBA" id="ARBA00022741"/>
    </source>
</evidence>
<dbReference type="EC" id="2.7.7.62" evidence="14"/>
<dbReference type="UniPathway" id="UPA00148">
    <property type="reaction ID" value="UER00236"/>
</dbReference>
<reference evidence="17 18" key="1">
    <citation type="submission" date="2019-03" db="EMBL/GenBank/DDBJ databases">
        <title>Jiella endophytica sp. nov., a novel endophytic bacterium isolated from root of Ficus microcarpa Linn. f.</title>
        <authorList>
            <person name="Tuo L."/>
        </authorList>
    </citation>
    <scope>NUCLEOTIDE SEQUENCE [LARGE SCALE GENOMIC DNA]</scope>
    <source>
        <strain evidence="17 18">CBS5Q-3</strain>
    </source>
</reference>
<evidence type="ECO:0000256" key="6">
    <source>
        <dbReference type="ARBA" id="ARBA00005159"/>
    </source>
</evidence>
<dbReference type="SUPFAM" id="SSF52540">
    <property type="entry name" value="P-loop containing nucleoside triphosphate hydrolases"/>
    <property type="match status" value="1"/>
</dbReference>
<keyword evidence="10 14" id="KW-0547">Nucleotide-binding</keyword>
<dbReference type="RefSeq" id="WP_134761804.1">
    <property type="nucleotide sequence ID" value="NZ_SOZD01000002.1"/>
</dbReference>
<dbReference type="NCBIfam" id="NF004469">
    <property type="entry name" value="PRK05800.1"/>
    <property type="match status" value="1"/>
</dbReference>
<evidence type="ECO:0000256" key="7">
    <source>
        <dbReference type="ARBA" id="ARBA00007490"/>
    </source>
</evidence>
<comment type="catalytic activity">
    <reaction evidence="1 14">
        <text>adenosylcob(III)inamide + ATP = adenosylcob(III)inamide phosphate + ADP + H(+)</text>
        <dbReference type="Rhea" id="RHEA:15769"/>
        <dbReference type="ChEBI" id="CHEBI:2480"/>
        <dbReference type="ChEBI" id="CHEBI:15378"/>
        <dbReference type="ChEBI" id="CHEBI:30616"/>
        <dbReference type="ChEBI" id="CHEBI:58502"/>
        <dbReference type="ChEBI" id="CHEBI:456216"/>
        <dbReference type="EC" id="2.7.1.156"/>
    </reaction>
</comment>